<dbReference type="GO" id="GO:0008270">
    <property type="term" value="F:zinc ion binding"/>
    <property type="evidence" value="ECO:0007669"/>
    <property type="project" value="UniProtKB-KW"/>
</dbReference>
<dbReference type="PANTHER" id="PTHR20208">
    <property type="entry name" value="STRUCTURE-SPECIFIC ENDONUCLEASE SUBUNIT SLX1"/>
    <property type="match status" value="1"/>
</dbReference>
<comment type="similarity">
    <text evidence="9">Belongs to the SLX1 family.</text>
</comment>
<keyword evidence="6 9" id="KW-0233">DNA recombination</keyword>
<gene>
    <name evidence="12" type="ORF">ASPVEDRAFT_89238</name>
</gene>
<dbReference type="HAMAP" id="MF_03100">
    <property type="entry name" value="Endonuc_su_Slx1"/>
    <property type="match status" value="1"/>
</dbReference>
<accession>A0A1L9Q2L3</accession>
<dbReference type="InterPro" id="IPR027520">
    <property type="entry name" value="Slx1"/>
</dbReference>
<comment type="subcellular location">
    <subcellularLocation>
        <location evidence="9">Nucleus</location>
    </subcellularLocation>
</comment>
<dbReference type="CDD" id="cd10455">
    <property type="entry name" value="GIY-YIG_SLX1"/>
    <property type="match status" value="1"/>
</dbReference>
<evidence type="ECO:0000256" key="6">
    <source>
        <dbReference type="ARBA" id="ARBA00023172"/>
    </source>
</evidence>
<sequence>MEDERYDLSKVIPAYYCCYLLRSLGTGYKGSALYIGSTPDPARRLAQHNGLSKGGARKTANEKRRPWEMVMVVEGFTSNIAALQFEWAWQHPGATRHLTSKDEDENGELNAKHDTKNNAVVGGPQQKPGAQNKSKAQRGPKASEKGTEDDKKKKTKRKPPPRRTRHSLKAHLEDLHLLLRSTYFKDWPLTLRFFAADVSQAWRGWCDRVDGIIPDHIKIIADGNCTDIFARHEERSSAVGSVQDIKVDYTPIRDYVEKGMFLLDDIKSSACKVCEAQYKENDLAVVCPIASCNSTAHLLCLSEKFLGTAKDMDRFVPLAGKCPMCAQTVQWPSMIQELSIRTRGRDMTRAMVNRCERKSRKALKDTEGKTATVENPIVTATMERDSSDEDFHDTDSLDDYWDKVLDSDLESGANCPPQQDSKDSKVEVVIEDSELDDDESLG</sequence>
<dbReference type="FunFam" id="3.40.1440.10:FF:000006">
    <property type="entry name" value="Structure-specific endonuclease subunit SLX1"/>
    <property type="match status" value="1"/>
</dbReference>
<feature type="compositionally biased region" description="Basic residues" evidence="10">
    <location>
        <begin position="153"/>
        <end position="167"/>
    </location>
</feature>
<dbReference type="RefSeq" id="XP_040673766.1">
    <property type="nucleotide sequence ID" value="XM_040818562.1"/>
</dbReference>
<dbReference type="GO" id="GO:0033557">
    <property type="term" value="C:Slx1-Slx4 complex"/>
    <property type="evidence" value="ECO:0007669"/>
    <property type="project" value="UniProtKB-UniRule"/>
</dbReference>
<evidence type="ECO:0000259" key="11">
    <source>
        <dbReference type="PROSITE" id="PS50164"/>
    </source>
</evidence>
<evidence type="ECO:0000256" key="1">
    <source>
        <dbReference type="ARBA" id="ARBA00022722"/>
    </source>
</evidence>
<comment type="subunit">
    <text evidence="9">Forms a heterodimer with SLX4.</text>
</comment>
<keyword evidence="7 9" id="KW-0234">DNA repair</keyword>
<evidence type="ECO:0000256" key="5">
    <source>
        <dbReference type="ARBA" id="ARBA00022801"/>
    </source>
</evidence>
<dbReference type="InterPro" id="IPR000305">
    <property type="entry name" value="GIY-YIG_endonuc"/>
</dbReference>
<dbReference type="GO" id="GO:0008821">
    <property type="term" value="F:crossover junction DNA endonuclease activity"/>
    <property type="evidence" value="ECO:0007669"/>
    <property type="project" value="TreeGrafter"/>
</dbReference>
<dbReference type="Proteomes" id="UP000184073">
    <property type="component" value="Unassembled WGS sequence"/>
</dbReference>
<keyword evidence="4" id="KW-0862">Zinc</keyword>
<dbReference type="InterPro" id="IPR048749">
    <property type="entry name" value="SLX1_C"/>
</dbReference>
<dbReference type="PANTHER" id="PTHR20208:SF10">
    <property type="entry name" value="STRUCTURE-SPECIFIC ENDONUCLEASE SUBUNIT SLX1"/>
    <property type="match status" value="1"/>
</dbReference>
<keyword evidence="8 9" id="KW-0539">Nucleus</keyword>
<feature type="region of interest" description="Disordered" evidence="10">
    <location>
        <begin position="97"/>
        <end position="167"/>
    </location>
</feature>
<dbReference type="AlphaFoldDB" id="A0A1L9Q2L3"/>
<keyword evidence="1 9" id="KW-0540">Nuclease</keyword>
<name>A0A1L9Q2L3_ASPVE</name>
<evidence type="ECO:0000256" key="7">
    <source>
        <dbReference type="ARBA" id="ARBA00023204"/>
    </source>
</evidence>
<dbReference type="InterPro" id="IPR050381">
    <property type="entry name" value="SLX1_endonuclease"/>
</dbReference>
<evidence type="ECO:0000313" key="13">
    <source>
        <dbReference type="Proteomes" id="UP000184073"/>
    </source>
</evidence>
<feature type="compositionally biased region" description="Acidic residues" evidence="10">
    <location>
        <begin position="429"/>
        <end position="442"/>
    </location>
</feature>
<dbReference type="InterPro" id="IPR013083">
    <property type="entry name" value="Znf_RING/FYVE/PHD"/>
</dbReference>
<dbReference type="EMBL" id="KV878138">
    <property type="protein sequence ID" value="OJJ08004.1"/>
    <property type="molecule type" value="Genomic_DNA"/>
</dbReference>
<feature type="domain" description="GIY-YIG" evidence="11">
    <location>
        <begin position="14"/>
        <end position="99"/>
    </location>
</feature>
<evidence type="ECO:0000313" key="12">
    <source>
        <dbReference type="EMBL" id="OJJ08004.1"/>
    </source>
</evidence>
<evidence type="ECO:0000256" key="3">
    <source>
        <dbReference type="ARBA" id="ARBA00022763"/>
    </source>
</evidence>
<comment type="cofactor">
    <cofactor evidence="9">
        <name>a divalent metal cation</name>
        <dbReference type="ChEBI" id="CHEBI:60240"/>
    </cofactor>
</comment>
<feature type="region of interest" description="Disordered" evidence="10">
    <location>
        <begin position="408"/>
        <end position="442"/>
    </location>
</feature>
<keyword evidence="13" id="KW-1185">Reference proteome</keyword>
<dbReference type="Pfam" id="PF01541">
    <property type="entry name" value="GIY-YIG"/>
    <property type="match status" value="1"/>
</dbReference>
<dbReference type="GO" id="GO:0000724">
    <property type="term" value="P:double-strand break repair via homologous recombination"/>
    <property type="evidence" value="ECO:0007669"/>
    <property type="project" value="TreeGrafter"/>
</dbReference>
<evidence type="ECO:0000256" key="4">
    <source>
        <dbReference type="ARBA" id="ARBA00022771"/>
    </source>
</evidence>
<dbReference type="Pfam" id="PF21202">
    <property type="entry name" value="SLX1_C"/>
    <property type="match status" value="1"/>
</dbReference>
<keyword evidence="4" id="KW-0863">Zinc-finger</keyword>
<keyword evidence="2 9" id="KW-0255">Endonuclease</keyword>
<dbReference type="Gene3D" id="3.40.1440.10">
    <property type="entry name" value="GIY-YIG endonuclease"/>
    <property type="match status" value="1"/>
</dbReference>
<reference evidence="13" key="1">
    <citation type="journal article" date="2017" name="Genome Biol.">
        <title>Comparative genomics reveals high biological diversity and specific adaptations in the industrially and medically important fungal genus Aspergillus.</title>
        <authorList>
            <person name="de Vries R.P."/>
            <person name="Riley R."/>
            <person name="Wiebenga A."/>
            <person name="Aguilar-Osorio G."/>
            <person name="Amillis S."/>
            <person name="Uchima C.A."/>
            <person name="Anderluh G."/>
            <person name="Asadollahi M."/>
            <person name="Askin M."/>
            <person name="Barry K."/>
            <person name="Battaglia E."/>
            <person name="Bayram O."/>
            <person name="Benocci T."/>
            <person name="Braus-Stromeyer S.A."/>
            <person name="Caldana C."/>
            <person name="Canovas D."/>
            <person name="Cerqueira G.C."/>
            <person name="Chen F."/>
            <person name="Chen W."/>
            <person name="Choi C."/>
            <person name="Clum A."/>
            <person name="Dos Santos R.A."/>
            <person name="Damasio A.R."/>
            <person name="Diallinas G."/>
            <person name="Emri T."/>
            <person name="Fekete E."/>
            <person name="Flipphi M."/>
            <person name="Freyberg S."/>
            <person name="Gallo A."/>
            <person name="Gournas C."/>
            <person name="Habgood R."/>
            <person name="Hainaut M."/>
            <person name="Harispe M.L."/>
            <person name="Henrissat B."/>
            <person name="Hilden K.S."/>
            <person name="Hope R."/>
            <person name="Hossain A."/>
            <person name="Karabika E."/>
            <person name="Karaffa L."/>
            <person name="Karanyi Z."/>
            <person name="Krasevec N."/>
            <person name="Kuo A."/>
            <person name="Kusch H."/>
            <person name="LaButti K."/>
            <person name="Lagendijk E.L."/>
            <person name="Lapidus A."/>
            <person name="Levasseur A."/>
            <person name="Lindquist E."/>
            <person name="Lipzen A."/>
            <person name="Logrieco A.F."/>
            <person name="MacCabe A."/>
            <person name="Maekelae M.R."/>
            <person name="Malavazi I."/>
            <person name="Melin P."/>
            <person name="Meyer V."/>
            <person name="Mielnichuk N."/>
            <person name="Miskei M."/>
            <person name="Molnar A.P."/>
            <person name="Mule G."/>
            <person name="Ngan C.Y."/>
            <person name="Orejas M."/>
            <person name="Orosz E."/>
            <person name="Ouedraogo J.P."/>
            <person name="Overkamp K.M."/>
            <person name="Park H.-S."/>
            <person name="Perrone G."/>
            <person name="Piumi F."/>
            <person name="Punt P.J."/>
            <person name="Ram A.F."/>
            <person name="Ramon A."/>
            <person name="Rauscher S."/>
            <person name="Record E."/>
            <person name="Riano-Pachon D.M."/>
            <person name="Robert V."/>
            <person name="Roehrig J."/>
            <person name="Ruller R."/>
            <person name="Salamov A."/>
            <person name="Salih N.S."/>
            <person name="Samson R.A."/>
            <person name="Sandor E."/>
            <person name="Sanguinetti M."/>
            <person name="Schuetze T."/>
            <person name="Sepcic K."/>
            <person name="Shelest E."/>
            <person name="Sherlock G."/>
            <person name="Sophianopoulou V."/>
            <person name="Squina F.M."/>
            <person name="Sun H."/>
            <person name="Susca A."/>
            <person name="Todd R.B."/>
            <person name="Tsang A."/>
            <person name="Unkles S.E."/>
            <person name="van de Wiele N."/>
            <person name="van Rossen-Uffink D."/>
            <person name="Oliveira J.V."/>
            <person name="Vesth T.C."/>
            <person name="Visser J."/>
            <person name="Yu J.-H."/>
            <person name="Zhou M."/>
            <person name="Andersen M.R."/>
            <person name="Archer D.B."/>
            <person name="Baker S.E."/>
            <person name="Benoit I."/>
            <person name="Brakhage A.A."/>
            <person name="Braus G.H."/>
            <person name="Fischer R."/>
            <person name="Frisvad J.C."/>
            <person name="Goldman G.H."/>
            <person name="Houbraken J."/>
            <person name="Oakley B."/>
            <person name="Pocsi I."/>
            <person name="Scazzocchio C."/>
            <person name="Seiboth B."/>
            <person name="vanKuyk P.A."/>
            <person name="Wortman J."/>
            <person name="Dyer P.S."/>
            <person name="Grigoriev I.V."/>
        </authorList>
    </citation>
    <scope>NUCLEOTIDE SEQUENCE [LARGE SCALE GENOMIC DNA]</scope>
    <source>
        <strain evidence="13">CBS 583.65</strain>
    </source>
</reference>
<comment type="function">
    <text evidence="9">Catalytic subunit of the SLX1-SLX4 structure-specific endonuclease that resolves DNA secondary structures generated during DNA repair and recombination. Has endonuclease activity towards branched DNA substrates, introducing single-strand cuts in duplex DNA close to junctions with ss-DNA.</text>
</comment>
<dbReference type="VEuPathDB" id="FungiDB:ASPVEDRAFT_89238"/>
<dbReference type="SUPFAM" id="SSF82771">
    <property type="entry name" value="GIY-YIG endonuclease"/>
    <property type="match status" value="1"/>
</dbReference>
<protein>
    <recommendedName>
        <fullName evidence="11">GIY-YIG domain-containing protein</fullName>
    </recommendedName>
</protein>
<proteinExistence type="inferred from homology"/>
<organism evidence="12 13">
    <name type="scientific">Aspergillus versicolor CBS 583.65</name>
    <dbReference type="NCBI Taxonomy" id="1036611"/>
    <lineage>
        <taxon>Eukaryota</taxon>
        <taxon>Fungi</taxon>
        <taxon>Dikarya</taxon>
        <taxon>Ascomycota</taxon>
        <taxon>Pezizomycotina</taxon>
        <taxon>Eurotiomycetes</taxon>
        <taxon>Eurotiomycetidae</taxon>
        <taxon>Eurotiales</taxon>
        <taxon>Aspergillaceae</taxon>
        <taxon>Aspergillus</taxon>
        <taxon>Aspergillus subgen. Nidulantes</taxon>
    </lineage>
</organism>
<keyword evidence="3 9" id="KW-0227">DNA damage</keyword>
<keyword evidence="5 9" id="KW-0378">Hydrolase</keyword>
<dbReference type="Gene3D" id="3.30.40.10">
    <property type="entry name" value="Zinc/RING finger domain, C3HC4 (zinc finger)"/>
    <property type="match status" value="1"/>
</dbReference>
<dbReference type="InterPro" id="IPR035901">
    <property type="entry name" value="GIY-YIG_endonuc_sf"/>
</dbReference>
<evidence type="ECO:0000256" key="2">
    <source>
        <dbReference type="ARBA" id="ARBA00022759"/>
    </source>
</evidence>
<dbReference type="OrthoDB" id="24645at2759"/>
<dbReference type="STRING" id="1036611.A0A1L9Q2L3"/>
<dbReference type="PROSITE" id="PS50164">
    <property type="entry name" value="GIY_YIG"/>
    <property type="match status" value="1"/>
</dbReference>
<keyword evidence="4" id="KW-0479">Metal-binding</keyword>
<evidence type="ECO:0000256" key="9">
    <source>
        <dbReference type="HAMAP-Rule" id="MF_03100"/>
    </source>
</evidence>
<evidence type="ECO:0000256" key="10">
    <source>
        <dbReference type="SAM" id="MobiDB-lite"/>
    </source>
</evidence>
<evidence type="ECO:0000256" key="8">
    <source>
        <dbReference type="ARBA" id="ARBA00023242"/>
    </source>
</evidence>
<dbReference type="GeneID" id="63734073"/>
<feature type="compositionally biased region" description="Basic and acidic residues" evidence="10">
    <location>
        <begin position="141"/>
        <end position="152"/>
    </location>
</feature>
<dbReference type="GO" id="GO:0017108">
    <property type="term" value="F:5'-flap endonuclease activity"/>
    <property type="evidence" value="ECO:0007669"/>
    <property type="project" value="InterPro"/>
</dbReference>
<comment type="caution">
    <text evidence="9">Lacks conserved residue(s) required for the propagation of feature annotation.</text>
</comment>